<dbReference type="RefSeq" id="WP_129325854.1">
    <property type="nucleotide sequence ID" value="NZ_QEWJ01000001.1"/>
</dbReference>
<dbReference type="EMBL" id="QEWJ01000001">
    <property type="protein sequence ID" value="RXX23615.1"/>
    <property type="molecule type" value="Genomic_DNA"/>
</dbReference>
<proteinExistence type="predicted"/>
<organism evidence="2 3">
    <name type="scientific">Streptococcus oralis</name>
    <dbReference type="NCBI Taxonomy" id="1303"/>
    <lineage>
        <taxon>Bacteria</taxon>
        <taxon>Bacillati</taxon>
        <taxon>Bacillota</taxon>
        <taxon>Bacilli</taxon>
        <taxon>Lactobacillales</taxon>
        <taxon>Streptococcaceae</taxon>
        <taxon>Streptococcus</taxon>
    </lineage>
</organism>
<keyword evidence="1" id="KW-0472">Membrane</keyword>
<sequence length="158" mass="18921">MYYLFLFLLFIFIVWTVINFFIAYFWWILIFAIIGGLIFYWIVSETEAGDYTSSDSTSKISTSEIQNSKSYGYARLYEITFEKPATTAEKAKFRALFKQFFDDYYEKICQEGKKFGVVKEVRLNDYELYEVYFYVRKKELNLKLNGEIVLSQRIKIVK</sequence>
<gene>
    <name evidence="2" type="ORF">DF216_02430</name>
</gene>
<keyword evidence="1" id="KW-0812">Transmembrane</keyword>
<feature type="transmembrane region" description="Helical" evidence="1">
    <location>
        <begin position="26"/>
        <end position="43"/>
    </location>
</feature>
<dbReference type="AlphaFoldDB" id="A0A4Q2FTI9"/>
<evidence type="ECO:0000313" key="2">
    <source>
        <dbReference type="EMBL" id="RXX23615.1"/>
    </source>
</evidence>
<keyword evidence="1" id="KW-1133">Transmembrane helix</keyword>
<comment type="caution">
    <text evidence="2">The sequence shown here is derived from an EMBL/GenBank/DDBJ whole genome shotgun (WGS) entry which is preliminary data.</text>
</comment>
<evidence type="ECO:0000313" key="3">
    <source>
        <dbReference type="Proteomes" id="UP000289485"/>
    </source>
</evidence>
<protein>
    <submittedName>
        <fullName evidence="2">Uncharacterized protein</fullName>
    </submittedName>
</protein>
<dbReference type="Proteomes" id="UP000289485">
    <property type="component" value="Unassembled WGS sequence"/>
</dbReference>
<accession>A0A4Q2FTI9</accession>
<name>A0A4Q2FTI9_STROR</name>
<evidence type="ECO:0000256" key="1">
    <source>
        <dbReference type="SAM" id="Phobius"/>
    </source>
</evidence>
<reference evidence="2 3" key="1">
    <citation type="submission" date="2018-05" db="EMBL/GenBank/DDBJ databases">
        <title>Streptococcus from otitis media.</title>
        <authorList>
            <person name="Wayes A.M."/>
            <person name="Jakubovics N.S."/>
        </authorList>
    </citation>
    <scope>NUCLEOTIDE SEQUENCE [LARGE SCALE GENOMIC DNA]</scope>
    <source>
        <strain evidence="2 3">NU43</strain>
    </source>
</reference>